<dbReference type="Pfam" id="PF17917">
    <property type="entry name" value="RT_RNaseH"/>
    <property type="match status" value="1"/>
</dbReference>
<keyword evidence="6" id="KW-0695">RNA-directed DNA polymerase</keyword>
<dbReference type="GO" id="GO:0016787">
    <property type="term" value="F:hydrolase activity"/>
    <property type="evidence" value="ECO:0007669"/>
    <property type="project" value="UniProtKB-KW"/>
</dbReference>
<evidence type="ECO:0000313" key="8">
    <source>
        <dbReference type="EMBL" id="JAC66252.1"/>
    </source>
</evidence>
<evidence type="ECO:0000256" key="2">
    <source>
        <dbReference type="ARBA" id="ARBA00022695"/>
    </source>
</evidence>
<dbReference type="InterPro" id="IPR050951">
    <property type="entry name" value="Retrovirus_Pol_polyprotein"/>
</dbReference>
<keyword evidence="4" id="KW-0255">Endonuclease</keyword>
<dbReference type="GO" id="GO:0004519">
    <property type="term" value="F:endonuclease activity"/>
    <property type="evidence" value="ECO:0007669"/>
    <property type="project" value="UniProtKB-KW"/>
</dbReference>
<keyword evidence="1" id="KW-0808">Transferase</keyword>
<dbReference type="AlphaFoldDB" id="A0A061R010"/>
<evidence type="ECO:0000256" key="1">
    <source>
        <dbReference type="ARBA" id="ARBA00022679"/>
    </source>
</evidence>
<dbReference type="PANTHER" id="PTHR37984:SF5">
    <property type="entry name" value="PROTEIN NYNRIN-LIKE"/>
    <property type="match status" value="1"/>
</dbReference>
<protein>
    <submittedName>
        <fullName evidence="8">Retrotransposon nucleocapsid protein</fullName>
    </submittedName>
</protein>
<keyword evidence="5" id="KW-0378">Hydrolase</keyword>
<evidence type="ECO:0000256" key="3">
    <source>
        <dbReference type="ARBA" id="ARBA00022722"/>
    </source>
</evidence>
<name>A0A061R010_9CHLO</name>
<feature type="non-terminal residue" evidence="8">
    <location>
        <position position="1"/>
    </location>
</feature>
<evidence type="ECO:0000259" key="7">
    <source>
        <dbReference type="Pfam" id="PF17917"/>
    </source>
</evidence>
<keyword evidence="2" id="KW-0548">Nucleotidyltransferase</keyword>
<evidence type="ECO:0000256" key="5">
    <source>
        <dbReference type="ARBA" id="ARBA00022801"/>
    </source>
</evidence>
<organism evidence="8">
    <name type="scientific">Tetraselmis sp. GSL018</name>
    <dbReference type="NCBI Taxonomy" id="582737"/>
    <lineage>
        <taxon>Eukaryota</taxon>
        <taxon>Viridiplantae</taxon>
        <taxon>Chlorophyta</taxon>
        <taxon>core chlorophytes</taxon>
        <taxon>Chlorodendrophyceae</taxon>
        <taxon>Chlorodendrales</taxon>
        <taxon>Chlorodendraceae</taxon>
        <taxon>Tetraselmis</taxon>
    </lineage>
</organism>
<gene>
    <name evidence="8" type="ORF">TSPGSL018_14120</name>
</gene>
<dbReference type="InterPro" id="IPR043502">
    <property type="entry name" value="DNA/RNA_pol_sf"/>
</dbReference>
<reference evidence="8" key="1">
    <citation type="submission" date="2014-05" db="EMBL/GenBank/DDBJ databases">
        <title>The transcriptome of the halophilic microalga Tetraselmis sp. GSL018 isolated from the Great Salt Lake, Utah.</title>
        <authorList>
            <person name="Jinkerson R.E."/>
            <person name="D'Adamo S."/>
            <person name="Posewitz M.C."/>
        </authorList>
    </citation>
    <scope>NUCLEOTIDE SEQUENCE</scope>
    <source>
        <strain evidence="8">GSL018</strain>
    </source>
</reference>
<dbReference type="EMBL" id="GBEZ01020420">
    <property type="protein sequence ID" value="JAC66252.1"/>
    <property type="molecule type" value="Transcribed_RNA"/>
</dbReference>
<evidence type="ECO:0000256" key="6">
    <source>
        <dbReference type="ARBA" id="ARBA00022918"/>
    </source>
</evidence>
<accession>A0A061R010</accession>
<dbReference type="SUPFAM" id="SSF56672">
    <property type="entry name" value="DNA/RNA polymerases"/>
    <property type="match status" value="1"/>
</dbReference>
<proteinExistence type="predicted"/>
<dbReference type="GO" id="GO:0003964">
    <property type="term" value="F:RNA-directed DNA polymerase activity"/>
    <property type="evidence" value="ECO:0007669"/>
    <property type="project" value="UniProtKB-KW"/>
</dbReference>
<feature type="domain" description="Reverse transcriptase RNase H-like" evidence="7">
    <location>
        <begin position="1"/>
        <end position="61"/>
    </location>
</feature>
<dbReference type="PANTHER" id="PTHR37984">
    <property type="entry name" value="PROTEIN CBG26694"/>
    <property type="match status" value="1"/>
</dbReference>
<keyword evidence="3" id="KW-0540">Nuclease</keyword>
<dbReference type="InterPro" id="IPR041373">
    <property type="entry name" value="RT_RNaseH"/>
</dbReference>
<sequence>QPLAFEARRQTRHEQNYSIYKKDMLKIVEVIKNFRPYLEGCKKLTVYTDHKSLTSPVTQKD</sequence>
<evidence type="ECO:0000256" key="4">
    <source>
        <dbReference type="ARBA" id="ARBA00022759"/>
    </source>
</evidence>